<evidence type="ECO:0000313" key="2">
    <source>
        <dbReference type="Proteomes" id="UP000008782"/>
    </source>
</evidence>
<dbReference type="GeneID" id="24414643"/>
<keyword evidence="2" id="KW-1185">Reference proteome</keyword>
<name>E3QTE6_COLGM</name>
<dbReference type="HOGENOM" id="CLU_2910237_0_0_1"/>
<sequence length="62" mass="6510">EDGINGGSIYCGNRPEWGGERGDSALPCGFGKVGSRLGAAARIERRGWMGSGGGCGRRRRNK</sequence>
<organism evidence="2">
    <name type="scientific">Colletotrichum graminicola (strain M1.001 / M2 / FGSC 10212)</name>
    <name type="common">Maize anthracnose fungus</name>
    <name type="synonym">Glomerella graminicola</name>
    <dbReference type="NCBI Taxonomy" id="645133"/>
    <lineage>
        <taxon>Eukaryota</taxon>
        <taxon>Fungi</taxon>
        <taxon>Dikarya</taxon>
        <taxon>Ascomycota</taxon>
        <taxon>Pezizomycotina</taxon>
        <taxon>Sordariomycetes</taxon>
        <taxon>Hypocreomycetidae</taxon>
        <taxon>Glomerellales</taxon>
        <taxon>Glomerellaceae</taxon>
        <taxon>Colletotrichum</taxon>
        <taxon>Colletotrichum graminicola species complex</taxon>
    </lineage>
</organism>
<dbReference type="RefSeq" id="XP_008098154.1">
    <property type="nucleotide sequence ID" value="XM_008099963.1"/>
</dbReference>
<evidence type="ECO:0000313" key="1">
    <source>
        <dbReference type="EMBL" id="EFQ34134.1"/>
    </source>
</evidence>
<dbReference type="AlphaFoldDB" id="E3QTE6"/>
<proteinExistence type="predicted"/>
<feature type="non-terminal residue" evidence="1">
    <location>
        <position position="1"/>
    </location>
</feature>
<reference evidence="2" key="1">
    <citation type="journal article" date="2012" name="Nat. Genet.">
        <title>Lifestyle transitions in plant pathogenic Colletotrichum fungi deciphered by genome and transcriptome analyses.</title>
        <authorList>
            <person name="O'Connell R.J."/>
            <person name="Thon M.R."/>
            <person name="Hacquard S."/>
            <person name="Amyotte S.G."/>
            <person name="Kleemann J."/>
            <person name="Torres M.F."/>
            <person name="Damm U."/>
            <person name="Buiate E.A."/>
            <person name="Epstein L."/>
            <person name="Alkan N."/>
            <person name="Altmueller J."/>
            <person name="Alvarado-Balderrama L."/>
            <person name="Bauser C.A."/>
            <person name="Becker C."/>
            <person name="Birren B.W."/>
            <person name="Chen Z."/>
            <person name="Choi J."/>
            <person name="Crouch J.A."/>
            <person name="Duvick J.P."/>
            <person name="Farman M.A."/>
            <person name="Gan P."/>
            <person name="Heiman D."/>
            <person name="Henrissat B."/>
            <person name="Howard R.J."/>
            <person name="Kabbage M."/>
            <person name="Koch C."/>
            <person name="Kracher B."/>
            <person name="Kubo Y."/>
            <person name="Law A.D."/>
            <person name="Lebrun M.-H."/>
            <person name="Lee Y.-H."/>
            <person name="Miyara I."/>
            <person name="Moore N."/>
            <person name="Neumann U."/>
            <person name="Nordstroem K."/>
            <person name="Panaccione D.G."/>
            <person name="Panstruga R."/>
            <person name="Place M."/>
            <person name="Proctor R.H."/>
            <person name="Prusky D."/>
            <person name="Rech G."/>
            <person name="Reinhardt R."/>
            <person name="Rollins J.A."/>
            <person name="Rounsley S."/>
            <person name="Schardl C.L."/>
            <person name="Schwartz D.C."/>
            <person name="Shenoy N."/>
            <person name="Shirasu K."/>
            <person name="Sikhakolli U.R."/>
            <person name="Stueber K."/>
            <person name="Sukno S.A."/>
            <person name="Sweigard J.A."/>
            <person name="Takano Y."/>
            <person name="Takahara H."/>
            <person name="Trail F."/>
            <person name="van der Does H.C."/>
            <person name="Voll L.M."/>
            <person name="Will I."/>
            <person name="Young S."/>
            <person name="Zeng Q."/>
            <person name="Zhang J."/>
            <person name="Zhou S."/>
            <person name="Dickman M.B."/>
            <person name="Schulze-Lefert P."/>
            <person name="Ver Loren van Themaat E."/>
            <person name="Ma L.-J."/>
            <person name="Vaillancourt L.J."/>
        </authorList>
    </citation>
    <scope>NUCLEOTIDE SEQUENCE [LARGE SCALE GENOMIC DNA]</scope>
    <source>
        <strain evidence="2">M1.001 / M2 / FGSC 10212</strain>
    </source>
</reference>
<dbReference type="EMBL" id="GG697377">
    <property type="protein sequence ID" value="EFQ34134.1"/>
    <property type="molecule type" value="Genomic_DNA"/>
</dbReference>
<gene>
    <name evidence="1" type="ORF">GLRG_09278</name>
</gene>
<dbReference type="Proteomes" id="UP000008782">
    <property type="component" value="Unassembled WGS sequence"/>
</dbReference>
<protein>
    <submittedName>
        <fullName evidence="1">Uncharacterized protein</fullName>
    </submittedName>
</protein>
<accession>E3QTE6</accession>
<dbReference type="VEuPathDB" id="FungiDB:GLRG_09278"/>